<dbReference type="PANTHER" id="PTHR46323:SF2">
    <property type="entry name" value="BETA-GALACTOSIDASE"/>
    <property type="match status" value="1"/>
</dbReference>
<comment type="caution">
    <text evidence="6">The sequence shown here is derived from an EMBL/GenBank/DDBJ whole genome shotgun (WGS) entry which is preliminary data.</text>
</comment>
<evidence type="ECO:0000256" key="4">
    <source>
        <dbReference type="ARBA" id="ARBA00023295"/>
    </source>
</evidence>
<evidence type="ECO:0000256" key="1">
    <source>
        <dbReference type="ARBA" id="ARBA00001412"/>
    </source>
</evidence>
<reference evidence="6" key="1">
    <citation type="submission" date="2019-08" db="EMBL/GenBank/DDBJ databases">
        <authorList>
            <person name="Kucharzyk K."/>
            <person name="Murdoch R.W."/>
            <person name="Higgins S."/>
            <person name="Loffler F."/>
        </authorList>
    </citation>
    <scope>NUCLEOTIDE SEQUENCE</scope>
</reference>
<dbReference type="Pfam" id="PF02929">
    <property type="entry name" value="Bgal_small_N"/>
    <property type="match status" value="1"/>
</dbReference>
<dbReference type="GO" id="GO:0004565">
    <property type="term" value="F:beta-galactosidase activity"/>
    <property type="evidence" value="ECO:0007669"/>
    <property type="project" value="UniProtKB-EC"/>
</dbReference>
<dbReference type="SUPFAM" id="SSF74650">
    <property type="entry name" value="Galactose mutarotase-like"/>
    <property type="match status" value="1"/>
</dbReference>
<dbReference type="InterPro" id="IPR050347">
    <property type="entry name" value="Bact_Beta-galactosidase"/>
</dbReference>
<dbReference type="GO" id="GO:0005990">
    <property type="term" value="P:lactose catabolic process"/>
    <property type="evidence" value="ECO:0007669"/>
    <property type="project" value="TreeGrafter"/>
</dbReference>
<feature type="domain" description="Beta galactosidase small chain/" evidence="5">
    <location>
        <begin position="1"/>
        <end position="152"/>
    </location>
</feature>
<evidence type="ECO:0000313" key="6">
    <source>
        <dbReference type="EMBL" id="MPN29976.1"/>
    </source>
</evidence>
<keyword evidence="3 6" id="KW-0378">Hydrolase</keyword>
<evidence type="ECO:0000256" key="3">
    <source>
        <dbReference type="ARBA" id="ARBA00022801"/>
    </source>
</evidence>
<dbReference type="SMART" id="SM01038">
    <property type="entry name" value="Bgal_small_N"/>
    <property type="match status" value="1"/>
</dbReference>
<dbReference type="PANTHER" id="PTHR46323">
    <property type="entry name" value="BETA-GALACTOSIDASE"/>
    <property type="match status" value="1"/>
</dbReference>
<dbReference type="Gene3D" id="2.70.98.10">
    <property type="match status" value="1"/>
</dbReference>
<accession>A0A645GUP6</accession>
<dbReference type="EC" id="3.2.1.23" evidence="2"/>
<evidence type="ECO:0000256" key="2">
    <source>
        <dbReference type="ARBA" id="ARBA00012756"/>
    </source>
</evidence>
<gene>
    <name evidence="6" type="primary">ebgA_11</name>
    <name evidence="6" type="ORF">SDC9_177433</name>
</gene>
<dbReference type="GO" id="GO:0009341">
    <property type="term" value="C:beta-galactosidase complex"/>
    <property type="evidence" value="ECO:0007669"/>
    <property type="project" value="InterPro"/>
</dbReference>
<dbReference type="InterPro" id="IPR011013">
    <property type="entry name" value="Gal_mutarotase_sf_dom"/>
</dbReference>
<dbReference type="AlphaFoldDB" id="A0A645GUP6"/>
<keyword evidence="4 6" id="KW-0326">Glycosidase</keyword>
<dbReference type="EMBL" id="VSSQ01080919">
    <property type="protein sequence ID" value="MPN29976.1"/>
    <property type="molecule type" value="Genomic_DNA"/>
</dbReference>
<protein>
    <recommendedName>
        <fullName evidence="2">beta-galactosidase</fullName>
        <ecNumber evidence="2">3.2.1.23</ecNumber>
    </recommendedName>
</protein>
<evidence type="ECO:0000259" key="5">
    <source>
        <dbReference type="SMART" id="SM01038"/>
    </source>
</evidence>
<dbReference type="InterPro" id="IPR004199">
    <property type="entry name" value="B-gal_small/dom_5"/>
</dbReference>
<dbReference type="InterPro" id="IPR014718">
    <property type="entry name" value="GH-type_carb-bd"/>
</dbReference>
<organism evidence="6">
    <name type="scientific">bioreactor metagenome</name>
    <dbReference type="NCBI Taxonomy" id="1076179"/>
    <lineage>
        <taxon>unclassified sequences</taxon>
        <taxon>metagenomes</taxon>
        <taxon>ecological metagenomes</taxon>
    </lineage>
</organism>
<name>A0A645GUP6_9ZZZZ</name>
<comment type="catalytic activity">
    <reaction evidence="1">
        <text>Hydrolysis of terminal non-reducing beta-D-galactose residues in beta-D-galactosides.</text>
        <dbReference type="EC" id="3.2.1.23"/>
    </reaction>
</comment>
<sequence length="168" mass="19024">MPHFPRLGLQMMIPDCVDNVSWFGLGPGESYPDTKTAQRVGLFKASVDSLMTNYLYPQENGNRSEVRRVAFYDIHMAGLMVKFDEPMNFSAHRFLPEDIEAAKHPHELHEREDIVLNLDWKQCGIGSGSCGPQTAEKYKIMPEPFKFGMTFKGFAPGELNDTSMFSLV</sequence>
<dbReference type="GO" id="GO:0030246">
    <property type="term" value="F:carbohydrate binding"/>
    <property type="evidence" value="ECO:0007669"/>
    <property type="project" value="InterPro"/>
</dbReference>
<proteinExistence type="predicted"/>